<evidence type="ECO:0000313" key="3">
    <source>
        <dbReference type="Proteomes" id="UP000298468"/>
    </source>
</evidence>
<dbReference type="OrthoDB" id="3350268at2"/>
<organism evidence="2 3">
    <name type="scientific">Cryobacterium lactosi</name>
    <dbReference type="NCBI Taxonomy" id="1259202"/>
    <lineage>
        <taxon>Bacteria</taxon>
        <taxon>Bacillati</taxon>
        <taxon>Actinomycetota</taxon>
        <taxon>Actinomycetes</taxon>
        <taxon>Micrococcales</taxon>
        <taxon>Microbacteriaceae</taxon>
        <taxon>Cryobacterium</taxon>
    </lineage>
</organism>
<dbReference type="SUPFAM" id="SSF52317">
    <property type="entry name" value="Class I glutamine amidotransferase-like"/>
    <property type="match status" value="1"/>
</dbReference>
<keyword evidence="3" id="KW-1185">Reference proteome</keyword>
<dbReference type="EMBL" id="SOHM01000008">
    <property type="protein sequence ID" value="TFD93313.1"/>
    <property type="molecule type" value="Genomic_DNA"/>
</dbReference>
<evidence type="ECO:0000259" key="1">
    <source>
        <dbReference type="Pfam" id="PF06283"/>
    </source>
</evidence>
<dbReference type="AlphaFoldDB" id="A0A4V3IXU6"/>
<dbReference type="Pfam" id="PF06283">
    <property type="entry name" value="ThuA"/>
    <property type="match status" value="1"/>
</dbReference>
<dbReference type="RefSeq" id="WP_134639653.1">
    <property type="nucleotide sequence ID" value="NZ_SOHM01000008.1"/>
</dbReference>
<dbReference type="InterPro" id="IPR029010">
    <property type="entry name" value="ThuA-like"/>
</dbReference>
<reference evidence="2 3" key="1">
    <citation type="submission" date="2019-03" db="EMBL/GenBank/DDBJ databases">
        <title>Genomics of glacier-inhabiting Cryobacterium strains.</title>
        <authorList>
            <person name="Liu Q."/>
            <person name="Xin Y.-H."/>
        </authorList>
    </citation>
    <scope>NUCLEOTIDE SEQUENCE [LARGE SCALE GENOMIC DNA]</scope>
    <source>
        <strain evidence="2 3">Sr59</strain>
    </source>
</reference>
<proteinExistence type="predicted"/>
<dbReference type="PANTHER" id="PTHR40469">
    <property type="entry name" value="SECRETED GLYCOSYL HYDROLASE"/>
    <property type="match status" value="1"/>
</dbReference>
<sequence>MTRALILSGAGRYADPWHPFAQTSACLAEILTGCGVSVTIATDVDAAMTLLDGVDLLVVNAGDPSRNDLPVPDLSAARAGFAAALERGIAVLGTHTAAASLTDYPEWESVLGGRWSPERSMHPPIGPARITLHADRHPVVAGLGDFDTVDERYSHLRVAADVVPLAAHTLDEVEHPLLWARTAGSSRVVYSALGHDARAYESAELRELLARATRWLTGR</sequence>
<feature type="domain" description="ThuA-like" evidence="1">
    <location>
        <begin position="19"/>
        <end position="215"/>
    </location>
</feature>
<dbReference type="PANTHER" id="PTHR40469:SF2">
    <property type="entry name" value="GALACTOSE-BINDING DOMAIN-LIKE SUPERFAMILY PROTEIN"/>
    <property type="match status" value="1"/>
</dbReference>
<comment type="caution">
    <text evidence="2">The sequence shown here is derived from an EMBL/GenBank/DDBJ whole genome shotgun (WGS) entry which is preliminary data.</text>
</comment>
<accession>A0A4V3IXU6</accession>
<gene>
    <name evidence="2" type="ORF">E3T61_04235</name>
</gene>
<evidence type="ECO:0000313" key="2">
    <source>
        <dbReference type="EMBL" id="TFD93313.1"/>
    </source>
</evidence>
<dbReference type="InterPro" id="IPR029062">
    <property type="entry name" value="Class_I_gatase-like"/>
</dbReference>
<name>A0A4V3IXU6_9MICO</name>
<dbReference type="Proteomes" id="UP000298468">
    <property type="component" value="Unassembled WGS sequence"/>
</dbReference>
<dbReference type="Gene3D" id="3.40.50.880">
    <property type="match status" value="1"/>
</dbReference>
<protein>
    <submittedName>
        <fullName evidence="2">ThuA domain-containing protein</fullName>
    </submittedName>
</protein>